<feature type="domain" description="Photolyase/cryptochrome alpha/beta" evidence="1">
    <location>
        <begin position="4"/>
        <end position="129"/>
    </location>
</feature>
<accession>A0ABS6T4Z1</accession>
<dbReference type="EMBL" id="JAHUZE010000002">
    <property type="protein sequence ID" value="MBV7379616.1"/>
    <property type="molecule type" value="Genomic_DNA"/>
</dbReference>
<dbReference type="PROSITE" id="PS51645">
    <property type="entry name" value="PHR_CRY_ALPHA_BETA"/>
    <property type="match status" value="1"/>
</dbReference>
<comment type="caution">
    <text evidence="2">The sequence shown here is derived from an EMBL/GenBank/DDBJ whole genome shotgun (WGS) entry which is preliminary data.</text>
</comment>
<dbReference type="RefSeq" id="WP_218392729.1">
    <property type="nucleotide sequence ID" value="NZ_JAHUZE010000002.1"/>
</dbReference>
<dbReference type="PANTHER" id="PTHR11455">
    <property type="entry name" value="CRYPTOCHROME"/>
    <property type="match status" value="1"/>
</dbReference>
<dbReference type="InterPro" id="IPR002081">
    <property type="entry name" value="Cryptochrome/DNA_photolyase_1"/>
</dbReference>
<dbReference type="InterPro" id="IPR006050">
    <property type="entry name" value="DNA_photolyase_N"/>
</dbReference>
<dbReference type="Pfam" id="PF03441">
    <property type="entry name" value="FAD_binding_7"/>
    <property type="match status" value="1"/>
</dbReference>
<evidence type="ECO:0000313" key="2">
    <source>
        <dbReference type="EMBL" id="MBV7379616.1"/>
    </source>
</evidence>
<evidence type="ECO:0000259" key="1">
    <source>
        <dbReference type="PROSITE" id="PS51645"/>
    </source>
</evidence>
<organism evidence="2 3">
    <name type="scientific">Maritimibacter dapengensis</name>
    <dbReference type="NCBI Taxonomy" id="2836868"/>
    <lineage>
        <taxon>Bacteria</taxon>
        <taxon>Pseudomonadati</taxon>
        <taxon>Pseudomonadota</taxon>
        <taxon>Alphaproteobacteria</taxon>
        <taxon>Rhodobacterales</taxon>
        <taxon>Roseobacteraceae</taxon>
        <taxon>Maritimibacter</taxon>
    </lineage>
</organism>
<dbReference type="InterPro" id="IPR005101">
    <property type="entry name" value="Cryptochr/Photolyase_FAD-bd"/>
</dbReference>
<dbReference type="Pfam" id="PF00875">
    <property type="entry name" value="DNA_photolyase"/>
    <property type="match status" value="1"/>
</dbReference>
<gene>
    <name evidence="2" type="ORF">KJP28_11825</name>
</gene>
<dbReference type="PANTHER" id="PTHR11455:SF9">
    <property type="entry name" value="CRYPTOCHROME CIRCADIAN CLOCK 5 ISOFORM X1"/>
    <property type="match status" value="1"/>
</dbReference>
<dbReference type="Proteomes" id="UP000756530">
    <property type="component" value="Unassembled WGS sequence"/>
</dbReference>
<name>A0ABS6T4Z1_9RHOB</name>
<reference evidence="2 3" key="1">
    <citation type="submission" date="2021-05" db="EMBL/GenBank/DDBJ databases">
        <title>Culturable bacteria isolated from Daya Bay.</title>
        <authorList>
            <person name="Zheng W."/>
            <person name="Yu S."/>
            <person name="Huang Y."/>
        </authorList>
    </citation>
    <scope>NUCLEOTIDE SEQUENCE [LARGE SCALE GENOMIC DNA]</scope>
    <source>
        <strain evidence="2 3">DP4N28-5</strain>
    </source>
</reference>
<keyword evidence="3" id="KW-1185">Reference proteome</keyword>
<proteinExistence type="predicted"/>
<protein>
    <submittedName>
        <fullName evidence="2">DNA photolyase family protein</fullName>
    </submittedName>
</protein>
<sequence length="473" mass="53493">MTDAPVIWWVRRDLRLTDNPALTAAAEAGPVIPLFIQDHSVDSLGAAAKWRMGEGLRAFADALEDKGSRLILRRGNALDVLREMVDETGATAVHWSRLYDPDAIDRDTDVKSALKDAGIEAESHSGHLLFEPWTVETQDGGPYKVYSPYWRAVKDRDPGAPLSAPSLSTPETWPKSDVLDDWAMGAAMNRGAEVLAKYSKPGEAAARSRLAVFIRDKVERYKSDRDLPGEDATSRMSEYLTYGEISPRSLWAAGQRAMEDGKSGAEHFVKEVVWREFAYHLMYNTPRILTDNWREEWDDFPWRDDERLAEVKAWKQGRTGVRFVDAAMREMYVTGTMHNRARMIVASYLTKNCMIHWKVGMRWFEECLTDWDPASNAMGWQWVAGSGPDAAPYFRVFNPDTQAEKFDPDGEYLSAFIAEGQKNPPETALDYFDAVPRSWNLSAHENYPERPIVGLKEGREAALSAYQNRPKAS</sequence>
<evidence type="ECO:0000313" key="3">
    <source>
        <dbReference type="Proteomes" id="UP000756530"/>
    </source>
</evidence>